<name>A0A7G1HV73_9BACT</name>
<dbReference type="KEGG" id="copr:Cop2CBH44_18030"/>
<evidence type="ECO:0000313" key="7">
    <source>
        <dbReference type="Proteomes" id="UP000594042"/>
    </source>
</evidence>
<keyword evidence="3" id="KW-0808">Transferase</keyword>
<dbReference type="Pfam" id="PF18025">
    <property type="entry name" value="FucT_N"/>
    <property type="match status" value="1"/>
</dbReference>
<sequence length="314" mass="37579">MKTIKVKFVDFWKGFDPRNNFLMDILKQRYHIELSESPDYLIFSVFGFTNLNYERCVKIFYTGENLTPDFNICDYAIGFDYLSFGDRYMRLPLYAVYGIEKLASPKVIDKEKVLKRKFCSYVVSNNIGAPERSRFFHLLSEYKKVDSGGRWENNVGGPVPNKLDFIKDYKFNIAFENSMYDGYTTEKIMEPMLVNSLPIYWGNRLINKDFNPASFINVSDFPSLEAAVEHIVMLDNNDDMYLSILSKPWFNDENYLDWKARFFHFFDNIFNRPIDECKYLTPYGFCRHYRNQLRSARLLKQRFRQLRNPLRWFR</sequence>
<evidence type="ECO:0000259" key="4">
    <source>
        <dbReference type="Pfam" id="PF00852"/>
    </source>
</evidence>
<comment type="similarity">
    <text evidence="1">Belongs to the glycosyltransferase 10 family.</text>
</comment>
<dbReference type="Pfam" id="PF00852">
    <property type="entry name" value="Glyco_transf_10"/>
    <property type="match status" value="1"/>
</dbReference>
<protein>
    <submittedName>
        <fullName evidence="6">Uncharacterized protein</fullName>
    </submittedName>
</protein>
<evidence type="ECO:0000259" key="5">
    <source>
        <dbReference type="Pfam" id="PF18025"/>
    </source>
</evidence>
<evidence type="ECO:0000256" key="2">
    <source>
        <dbReference type="ARBA" id="ARBA00022676"/>
    </source>
</evidence>
<dbReference type="InterPro" id="IPR038577">
    <property type="entry name" value="GT10-like_C_sf"/>
</dbReference>
<accession>A0A7G1HV73</accession>
<dbReference type="RefSeq" id="WP_021930564.1">
    <property type="nucleotide sequence ID" value="NZ_AP023322.1"/>
</dbReference>
<dbReference type="GO" id="GO:0008417">
    <property type="term" value="F:fucosyltransferase activity"/>
    <property type="evidence" value="ECO:0007669"/>
    <property type="project" value="InterPro"/>
</dbReference>
<dbReference type="PANTHER" id="PTHR11929:SF194">
    <property type="entry name" value="ALPHA-(1,3)-FUCOSYLTRANSFERASE 10"/>
    <property type="match status" value="1"/>
</dbReference>
<dbReference type="SMR" id="A0A7G1HV73"/>
<feature type="domain" description="Fucosyltransferase C-terminal" evidence="4">
    <location>
        <begin position="115"/>
        <end position="245"/>
    </location>
</feature>
<evidence type="ECO:0000256" key="1">
    <source>
        <dbReference type="ARBA" id="ARBA00008919"/>
    </source>
</evidence>
<dbReference type="EMBL" id="AP023322">
    <property type="protein sequence ID" value="BCI63450.1"/>
    <property type="molecule type" value="Genomic_DNA"/>
</dbReference>
<dbReference type="SUPFAM" id="SSF53756">
    <property type="entry name" value="UDP-Glycosyltransferase/glycogen phosphorylase"/>
    <property type="match status" value="1"/>
</dbReference>
<evidence type="ECO:0000256" key="3">
    <source>
        <dbReference type="ARBA" id="ARBA00022679"/>
    </source>
</evidence>
<reference evidence="7" key="1">
    <citation type="submission" date="2020-07" db="EMBL/GenBank/DDBJ databases">
        <title>Complete genome sequencing of Coprobacter sp. strain 2CBH44.</title>
        <authorList>
            <person name="Sakamoto M."/>
            <person name="Murakami T."/>
            <person name="Mori H."/>
        </authorList>
    </citation>
    <scope>NUCLEOTIDE SEQUENCE [LARGE SCALE GENOMIC DNA]</scope>
    <source>
        <strain evidence="7">2CBH44</strain>
    </source>
</reference>
<dbReference type="GO" id="GO:0016020">
    <property type="term" value="C:membrane"/>
    <property type="evidence" value="ECO:0007669"/>
    <property type="project" value="InterPro"/>
</dbReference>
<dbReference type="InterPro" id="IPR055270">
    <property type="entry name" value="Glyco_tran_10_C"/>
</dbReference>
<dbReference type="InterPro" id="IPR001503">
    <property type="entry name" value="Glyco_trans_10"/>
</dbReference>
<evidence type="ECO:0000313" key="6">
    <source>
        <dbReference type="EMBL" id="BCI63450.1"/>
    </source>
</evidence>
<proteinExistence type="inferred from homology"/>
<feature type="domain" description="Alpha-(1,3)-fucosyltransferase FucT N-terminal" evidence="5">
    <location>
        <begin position="6"/>
        <end position="97"/>
    </location>
</feature>
<organism evidence="6 7">
    <name type="scientific">Coprobacter secundus subsp. similis</name>
    <dbReference type="NCBI Taxonomy" id="2751153"/>
    <lineage>
        <taxon>Bacteria</taxon>
        <taxon>Pseudomonadati</taxon>
        <taxon>Bacteroidota</taxon>
        <taxon>Bacteroidia</taxon>
        <taxon>Bacteroidales</taxon>
        <taxon>Barnesiellaceae</taxon>
        <taxon>Coprobacter</taxon>
    </lineage>
</organism>
<keyword evidence="2" id="KW-0328">Glycosyltransferase</keyword>
<dbReference type="Proteomes" id="UP000594042">
    <property type="component" value="Chromosome"/>
</dbReference>
<keyword evidence="7" id="KW-1185">Reference proteome</keyword>
<dbReference type="AlphaFoldDB" id="A0A7G1HV73"/>
<dbReference type="Gene3D" id="3.40.50.11660">
    <property type="entry name" value="Glycosyl transferase family 10, C-terminal domain"/>
    <property type="match status" value="1"/>
</dbReference>
<dbReference type="InterPro" id="IPR041058">
    <property type="entry name" value="FucT_N"/>
</dbReference>
<dbReference type="PANTHER" id="PTHR11929">
    <property type="entry name" value="ALPHA- 1,3 -FUCOSYLTRANSFERASE"/>
    <property type="match status" value="1"/>
</dbReference>
<gene>
    <name evidence="6" type="ORF">Cop2CBH44_18030</name>
</gene>